<reference evidence="7" key="1">
    <citation type="submission" date="2019-09" db="EMBL/GenBank/DDBJ databases">
        <title>Draft genome information of white flower Hibiscus syriacus.</title>
        <authorList>
            <person name="Kim Y.-M."/>
        </authorList>
    </citation>
    <scope>NUCLEOTIDE SEQUENCE [LARGE SCALE GENOMIC DNA]</scope>
    <source>
        <strain evidence="7">YM2019G1</strain>
        <tissue evidence="7">Leaf</tissue>
    </source>
</reference>
<dbReference type="AlphaFoldDB" id="A0A6A3BZP2"/>
<evidence type="ECO:0000256" key="4">
    <source>
        <dbReference type="ARBA" id="ARBA00022968"/>
    </source>
</evidence>
<evidence type="ECO:0000256" key="2">
    <source>
        <dbReference type="ARBA" id="ARBA00022676"/>
    </source>
</evidence>
<evidence type="ECO:0000256" key="6">
    <source>
        <dbReference type="SAM" id="MobiDB-lite"/>
    </source>
</evidence>
<dbReference type="PANTHER" id="PTHR31311:SF44">
    <property type="entry name" value="GLYCOSYLTRANSFERASE 2-RELATED"/>
    <property type="match status" value="1"/>
</dbReference>
<protein>
    <submittedName>
        <fullName evidence="7">Putative glycosyltransferase 5</fullName>
    </submittedName>
</protein>
<proteinExistence type="predicted"/>
<evidence type="ECO:0000256" key="1">
    <source>
        <dbReference type="ARBA" id="ARBA00004323"/>
    </source>
</evidence>
<dbReference type="SUPFAM" id="SSF88697">
    <property type="entry name" value="PUA domain-like"/>
    <property type="match status" value="1"/>
</dbReference>
<evidence type="ECO:0000256" key="5">
    <source>
        <dbReference type="ARBA" id="ARBA00023034"/>
    </source>
</evidence>
<dbReference type="InterPro" id="IPR015947">
    <property type="entry name" value="PUA-like_sf"/>
</dbReference>
<keyword evidence="5" id="KW-0333">Golgi apparatus</keyword>
<keyword evidence="2" id="KW-0328">Glycosyltransferase</keyword>
<feature type="compositionally biased region" description="Basic and acidic residues" evidence="6">
    <location>
        <begin position="183"/>
        <end position="197"/>
    </location>
</feature>
<gene>
    <name evidence="7" type="ORF">F3Y22_tig00019423pilonHSYRG00031</name>
</gene>
<dbReference type="InterPro" id="IPR008630">
    <property type="entry name" value="Glyco_trans_34"/>
</dbReference>
<feature type="region of interest" description="Disordered" evidence="6">
    <location>
        <begin position="183"/>
        <end position="204"/>
    </location>
</feature>
<name>A0A6A3BZP2_HIBSY</name>
<evidence type="ECO:0000313" key="7">
    <source>
        <dbReference type="EMBL" id="KAE8720472.1"/>
    </source>
</evidence>
<comment type="subcellular location">
    <subcellularLocation>
        <location evidence="1">Golgi apparatus membrane</location>
        <topology evidence="1">Single-pass type II membrane protein</topology>
    </subcellularLocation>
</comment>
<organism evidence="7">
    <name type="scientific">Hibiscus syriacus</name>
    <name type="common">Rose of Sharon</name>
    <dbReference type="NCBI Taxonomy" id="106335"/>
    <lineage>
        <taxon>Eukaryota</taxon>
        <taxon>Viridiplantae</taxon>
        <taxon>Streptophyta</taxon>
        <taxon>Embryophyta</taxon>
        <taxon>Tracheophyta</taxon>
        <taxon>Spermatophyta</taxon>
        <taxon>Magnoliopsida</taxon>
        <taxon>eudicotyledons</taxon>
        <taxon>Gunneridae</taxon>
        <taxon>Pentapetalae</taxon>
        <taxon>rosids</taxon>
        <taxon>malvids</taxon>
        <taxon>Malvales</taxon>
        <taxon>Malvaceae</taxon>
        <taxon>Malvoideae</taxon>
        <taxon>Hibiscus</taxon>
    </lineage>
</organism>
<keyword evidence="4" id="KW-0812">Transmembrane</keyword>
<dbReference type="GO" id="GO:0005768">
    <property type="term" value="C:endosome"/>
    <property type="evidence" value="ECO:0007669"/>
    <property type="project" value="TreeGrafter"/>
</dbReference>
<dbReference type="PANTHER" id="PTHR31311">
    <property type="entry name" value="XYLOGLUCAN 6-XYLOSYLTRANSFERASE 5-RELATED-RELATED"/>
    <property type="match status" value="1"/>
</dbReference>
<comment type="caution">
    <text evidence="7">The sequence shown here is derived from an EMBL/GenBank/DDBJ whole genome shotgun (WGS) entry which is preliminary data.</text>
</comment>
<dbReference type="GO" id="GO:0009969">
    <property type="term" value="P:xyloglucan biosynthetic process"/>
    <property type="evidence" value="ECO:0007669"/>
    <property type="project" value="TreeGrafter"/>
</dbReference>
<dbReference type="GO" id="GO:0000139">
    <property type="term" value="C:Golgi membrane"/>
    <property type="evidence" value="ECO:0007669"/>
    <property type="project" value="UniProtKB-SubCell"/>
</dbReference>
<sequence length="429" mass="47997">MDVVIPCHKFPLHIFEPRYRLMVIRDPDTDSIADFACEVEITEYRMAEVEWVQDIPPRDREDLQELTNNAAVHARSWLSTAKAATSFGDVQSMLSSNTASAAAAAAYPQPTTPSVAEETECRVAVSSTSPSATSKSQSFAASLPSSYFAAPLASAVWEASKSKLTTTKKLIEETNRIIADIRSDSDTDKPPENETDHNITFSLGPNVSNWDQQRQIWLSQNPGFPNFINGKARILLVTGSPPNPCDNAIGDHYLLKAIKNKIDYCRLHGMEIVYNMAHLDKQLRVLVEIAIDKEVNVVSPRRSDGEEIMGCFEHREFLVEEPSMVAGFAGFVGADGTEGSNGWKVFIENRYYLHGYWVGLVDRYEEMMEKHRPVLGDERWPFVTHFVGCKPCGSYGDYPVEKCLRSMQRAFNFGDNQVIESMGFDIKGC</sequence>
<accession>A0A6A3BZP2</accession>
<dbReference type="EMBL" id="VEPZ02000719">
    <property type="protein sequence ID" value="KAE8720472.1"/>
    <property type="molecule type" value="Genomic_DNA"/>
</dbReference>
<keyword evidence="3 7" id="KW-0808">Transferase</keyword>
<dbReference type="GO" id="GO:0016758">
    <property type="term" value="F:hexosyltransferase activity"/>
    <property type="evidence" value="ECO:0007669"/>
    <property type="project" value="TreeGrafter"/>
</dbReference>
<evidence type="ECO:0000256" key="3">
    <source>
        <dbReference type="ARBA" id="ARBA00022679"/>
    </source>
</evidence>
<dbReference type="Pfam" id="PF05637">
    <property type="entry name" value="Glyco_transf_34"/>
    <property type="match status" value="1"/>
</dbReference>
<dbReference type="GO" id="GO:0005802">
    <property type="term" value="C:trans-Golgi network"/>
    <property type="evidence" value="ECO:0007669"/>
    <property type="project" value="TreeGrafter"/>
</dbReference>
<keyword evidence="4" id="KW-0735">Signal-anchor</keyword>